<proteinExistence type="inferred from homology"/>
<keyword evidence="7 8" id="KW-0472">Membrane</keyword>
<comment type="similarity">
    <text evidence="2">Belongs to the auxin efflux carrier (TC 2.A.69) family.</text>
</comment>
<evidence type="ECO:0000256" key="4">
    <source>
        <dbReference type="ARBA" id="ARBA00022475"/>
    </source>
</evidence>
<reference evidence="9 10" key="1">
    <citation type="submission" date="2016-10" db="EMBL/GenBank/DDBJ databases">
        <authorList>
            <person name="de Groot N.N."/>
        </authorList>
    </citation>
    <scope>NUCLEOTIDE SEQUENCE [LARGE SCALE GENOMIC DNA]</scope>
    <source>
        <strain evidence="9 10">KH1P1</strain>
    </source>
</reference>
<dbReference type="PANTHER" id="PTHR36838:SF1">
    <property type="entry name" value="SLR1864 PROTEIN"/>
    <property type="match status" value="1"/>
</dbReference>
<dbReference type="RefSeq" id="WP_074649955.1">
    <property type="nucleotide sequence ID" value="NZ_FOIL01000036.1"/>
</dbReference>
<evidence type="ECO:0000256" key="1">
    <source>
        <dbReference type="ARBA" id="ARBA00004651"/>
    </source>
</evidence>
<feature type="transmembrane region" description="Helical" evidence="8">
    <location>
        <begin position="6"/>
        <end position="25"/>
    </location>
</feature>
<dbReference type="AlphaFoldDB" id="A0A1I0GP54"/>
<gene>
    <name evidence="9" type="ORF">SAMN04487771_103624</name>
</gene>
<dbReference type="OrthoDB" id="9798064at2"/>
<feature type="transmembrane region" description="Helical" evidence="8">
    <location>
        <begin position="235"/>
        <end position="257"/>
    </location>
</feature>
<dbReference type="GO" id="GO:0055085">
    <property type="term" value="P:transmembrane transport"/>
    <property type="evidence" value="ECO:0007669"/>
    <property type="project" value="InterPro"/>
</dbReference>
<evidence type="ECO:0000313" key="9">
    <source>
        <dbReference type="EMBL" id="SET72825.1"/>
    </source>
</evidence>
<evidence type="ECO:0008006" key="11">
    <source>
        <dbReference type="Google" id="ProtNLM"/>
    </source>
</evidence>
<name>A0A1I0GP54_9FIRM</name>
<accession>A0A1I0GP54</accession>
<dbReference type="InterPro" id="IPR004776">
    <property type="entry name" value="Mem_transp_PIN-like"/>
</dbReference>
<organism evidence="9 10">
    <name type="scientific">[Clostridium] aminophilum</name>
    <dbReference type="NCBI Taxonomy" id="1526"/>
    <lineage>
        <taxon>Bacteria</taxon>
        <taxon>Bacillati</taxon>
        <taxon>Bacillota</taxon>
        <taxon>Clostridia</taxon>
        <taxon>Lachnospirales</taxon>
        <taxon>Lachnospiraceae</taxon>
    </lineage>
</organism>
<keyword evidence="6 8" id="KW-1133">Transmembrane helix</keyword>
<keyword evidence="3" id="KW-0813">Transport</keyword>
<comment type="subcellular location">
    <subcellularLocation>
        <location evidence="1">Cell membrane</location>
        <topology evidence="1">Multi-pass membrane protein</topology>
    </subcellularLocation>
</comment>
<protein>
    <recommendedName>
        <fullName evidence="11">Membrane transport protein</fullName>
    </recommendedName>
</protein>
<dbReference type="InterPro" id="IPR038770">
    <property type="entry name" value="Na+/solute_symporter_sf"/>
</dbReference>
<feature type="transmembrane region" description="Helical" evidence="8">
    <location>
        <begin position="37"/>
        <end position="59"/>
    </location>
</feature>
<dbReference type="EMBL" id="FOIL01000036">
    <property type="protein sequence ID" value="SET72825.1"/>
    <property type="molecule type" value="Genomic_DNA"/>
</dbReference>
<sequence length="314" mass="34471">MVTFFNAVSAVFMIFSIMAVGYLMGRAGWMTGTEKKFISRFVVNIAVPMNCITGVLQNLKRDAMLEMGTQLLVPVVGIFICLVLSDLAARWLKLPRKRYGIFIAMAFISNTLFIGLPIANELFGDVSIPYVMMYYMGSTIYTQTVAVMLCKSAGEMSSEKKKWSAVVKDIFTKPPVLGLIAAFTLLALDVRPPQIFMSFAKYMSNTVTPLALMYCGFIVYELGIRNIRLERGIPMMLLIRLIIAPAICAGLCVLFGVHGLNRSVFIIEAALPVVSQITVMAGNYGADEKYAAAGSVLSMLGIFITVPILMVILT</sequence>
<evidence type="ECO:0000256" key="2">
    <source>
        <dbReference type="ARBA" id="ARBA00010145"/>
    </source>
</evidence>
<keyword evidence="4" id="KW-1003">Cell membrane</keyword>
<dbReference type="Gene3D" id="1.20.1530.20">
    <property type="match status" value="1"/>
</dbReference>
<feature type="transmembrane region" description="Helical" evidence="8">
    <location>
        <begin position="202"/>
        <end position="223"/>
    </location>
</feature>
<feature type="transmembrane region" description="Helical" evidence="8">
    <location>
        <begin position="290"/>
        <end position="313"/>
    </location>
</feature>
<evidence type="ECO:0000256" key="6">
    <source>
        <dbReference type="ARBA" id="ARBA00022989"/>
    </source>
</evidence>
<evidence type="ECO:0000256" key="5">
    <source>
        <dbReference type="ARBA" id="ARBA00022692"/>
    </source>
</evidence>
<feature type="transmembrane region" description="Helical" evidence="8">
    <location>
        <begin position="71"/>
        <end position="92"/>
    </location>
</feature>
<feature type="transmembrane region" description="Helical" evidence="8">
    <location>
        <begin position="170"/>
        <end position="190"/>
    </location>
</feature>
<keyword evidence="5 8" id="KW-0812">Transmembrane</keyword>
<feature type="transmembrane region" description="Helical" evidence="8">
    <location>
        <begin position="131"/>
        <end position="150"/>
    </location>
</feature>
<dbReference type="PANTHER" id="PTHR36838">
    <property type="entry name" value="AUXIN EFFLUX CARRIER FAMILY PROTEIN"/>
    <property type="match status" value="1"/>
</dbReference>
<dbReference type="Pfam" id="PF03547">
    <property type="entry name" value="Mem_trans"/>
    <property type="match status" value="1"/>
</dbReference>
<evidence type="ECO:0000256" key="8">
    <source>
        <dbReference type="SAM" id="Phobius"/>
    </source>
</evidence>
<dbReference type="Proteomes" id="UP000199820">
    <property type="component" value="Unassembled WGS sequence"/>
</dbReference>
<dbReference type="STRING" id="1526.SAMN02910262_00998"/>
<evidence type="ECO:0000256" key="7">
    <source>
        <dbReference type="ARBA" id="ARBA00023136"/>
    </source>
</evidence>
<feature type="transmembrane region" description="Helical" evidence="8">
    <location>
        <begin position="99"/>
        <end position="119"/>
    </location>
</feature>
<dbReference type="eggNOG" id="COG0679">
    <property type="taxonomic scope" value="Bacteria"/>
</dbReference>
<evidence type="ECO:0000256" key="3">
    <source>
        <dbReference type="ARBA" id="ARBA00022448"/>
    </source>
</evidence>
<dbReference type="GO" id="GO:0005886">
    <property type="term" value="C:plasma membrane"/>
    <property type="evidence" value="ECO:0007669"/>
    <property type="project" value="UniProtKB-SubCell"/>
</dbReference>
<feature type="transmembrane region" description="Helical" evidence="8">
    <location>
        <begin position="263"/>
        <end position="283"/>
    </location>
</feature>
<evidence type="ECO:0000313" key="10">
    <source>
        <dbReference type="Proteomes" id="UP000199820"/>
    </source>
</evidence>
<keyword evidence="10" id="KW-1185">Reference proteome</keyword>